<feature type="region of interest" description="Disordered" evidence="21">
    <location>
        <begin position="2905"/>
        <end position="2939"/>
    </location>
</feature>
<dbReference type="InterPro" id="IPR058856">
    <property type="entry name" value="ASCC3_N"/>
</dbReference>
<dbReference type="SMART" id="SM00091">
    <property type="entry name" value="PAS"/>
    <property type="match status" value="2"/>
</dbReference>
<dbReference type="InterPro" id="IPR036390">
    <property type="entry name" value="WH_DNA-bd_sf"/>
</dbReference>
<keyword evidence="7" id="KW-0677">Repeat</keyword>
<dbReference type="GO" id="GO:0016607">
    <property type="term" value="C:nuclear speck"/>
    <property type="evidence" value="ECO:0007669"/>
    <property type="project" value="UniProtKB-SubCell"/>
</dbReference>
<feature type="domain" description="Helicase ATP-binding" evidence="23">
    <location>
        <begin position="506"/>
        <end position="788"/>
    </location>
</feature>
<dbReference type="SUPFAM" id="SSF158702">
    <property type="entry name" value="Sec63 N-terminal domain-like"/>
    <property type="match status" value="2"/>
</dbReference>
<evidence type="ECO:0000256" key="16">
    <source>
        <dbReference type="ARBA" id="ARBA00023235"/>
    </source>
</evidence>
<dbReference type="InterPro" id="IPR010578">
    <property type="entry name" value="SIM_C"/>
</dbReference>
<dbReference type="Gene3D" id="3.30.450.20">
    <property type="entry name" value="PAS domain"/>
    <property type="match status" value="2"/>
</dbReference>
<dbReference type="FunFam" id="3.30.450.20:FF:000047">
    <property type="entry name" value="SIM bHLH transcription factor 2"/>
    <property type="match status" value="1"/>
</dbReference>
<evidence type="ECO:0000259" key="22">
    <source>
        <dbReference type="PROSITE" id="PS50112"/>
    </source>
</evidence>
<dbReference type="Gene3D" id="3.40.50.300">
    <property type="entry name" value="P-loop containing nucleotide triphosphate hydrolases"/>
    <property type="match status" value="5"/>
</dbReference>
<dbReference type="FunFam" id="2.60.40.150:FF:000004">
    <property type="entry name" value="RNA helicase, activating signal cointegrator 1"/>
    <property type="match status" value="1"/>
</dbReference>
<keyword evidence="8" id="KW-0547">Nucleotide-binding</keyword>
<feature type="domain" description="Helicase C-terminal" evidence="24">
    <location>
        <begin position="1718"/>
        <end position="1925"/>
    </location>
</feature>
<keyword evidence="11" id="KW-0378">Hydrolase</keyword>
<dbReference type="SMART" id="SM00973">
    <property type="entry name" value="Sec63"/>
    <property type="match status" value="2"/>
</dbReference>
<evidence type="ECO:0000256" key="19">
    <source>
        <dbReference type="ARBA" id="ARBA00034808"/>
    </source>
</evidence>
<sequence length="3042" mass="344159">MKPLRLFSTAVDGVVCNRGALRSFSNVTKHEDYSEELADLTTKRSKLHAQLLKSDLTWKKIIKFVDDNLDKKEYQTVNGDLKTILQAAKQIVGAENGQEAIESGAVFLFKTFHGKECVGHDETKVIKQMFGPFPSSSATAACDATSRIASHFTEEQLRALIQLAEERNGDSRVLFGKNIVFSFDMHDLDHSEELPVNGETDAQKNISLDYNKFLNNQLNHLQNYCDEKSNLKSLEKIDDSFLWCEVGKYLKESQGGSPGGPTTEDLCCTLYEILASTKSADELQNELFELLGPEGFELIEKLLQNRSLILERSLACANDNRFQALQEQCKKFIGENAKPNFGCQVTIQSEQEKLLMKQYRREEKRNARKEKQAGEDGEVSGEGQMCFDPKELRMQRELALLNARSMPVLSRQRERSIEKIHYPHVYDSRAEAMKTSAFIGGAKVFLPESVERENNKMYEEVKIPHSEPMPIGIEEKIVYIKDLDEVGQLAFKGMKRLNRIQSIVFETAYNTNENMLICAPTGAGKTNIAMLTILHEIRQHVQHGVIKKDEFKIVYVAPMKALAAEMTNYFSKRLEPLGITVKELTGDMQLSKGEILRTQLVSLMINQKWGRTKNPEGLCLTSPGQSDLLGPQEHQAKTVETPGLMAGNGEVMLDQLDKFPARNGWQVDVGKAVDIVCLDFGKALESVFCKILIKKLVDMLVTTPEKWDVVTRKSVGDVALSQLVKLLILDEVHLLHEDRGPVLESIVARTLRQVESTQSMIRILGLSATLPNYLDVATFLHVNPYIGLFYFDGRFRPVPLGQTFIGIKTTNKVQQLNHMDEVCYESVLKQIMAGHQAGFTPTISAGETTQQRRINPVFLECIDDSFPAQMIEELMKVDVVLYLVLAKRERQVMVFVHARNATVRTAMALREKAKNNGHICHFLSPQGSEYGQAEKQVQRSRNKQLRELFPDGFSIHHAGMLRQDRSLVENLFSNGHIKVLVCTATLAWGVNLPAHAVVIKGTQIYAAKRGSFVDLGILDVMQIFGRAGRPQFDKFGEGIIITTHDKLSHYLTLLTQQNPIESQFLESLADNLNAEIALGTVTNVEEAVKWISYTYLYVRMRANPLVYGISHKAYQMDPGLEKHREQLVIEVGRKLDKARMIRFEERTGFFSSTDLGRTASHYYIKYNTIETFNELFDAHKTEGDILAIVSKAEEFEQIKVREEEIEELDTLLNDFCELPAPGGVENNYGKINILLQTYISRGEMDSFSLISDSAYVAQNAARIVRALFEIALRKRWPAMTYRLLNLSKVIDKRLWGWVSPLRQFSVLPPSVLSKLEEKNLTVDKLKDMRKDEIGHMLHHVKIGLKVKQCVHQIPSIIMEATIQPITRTVLRVRLNIAPDFTWNDQVHGSVGEPWWIWVEDPTNDHIYHSEYFIIQKKQVITKEPQLLVFTIPIFEPLPSQYYIRAVSDRWLGAEAVCIINFQHLILPERHPPHTELLDLQPLPITALGRREYEVLYKFTHFNPIQTQIFHTLYHTDCNVLLGAPTGSGKTVAAELAIFRVFNKYPTSKAVYIAPLKALVRERIEDWKVRIEEKLGKKVVELTGDVTPDMRAIAQADLIVTTPEKWDGVSRSWQNRSYVQKVAILIIDEIHLLGDERGPVLEVIVSRTNFISSHTEKPVRVVGLSTALANARDLADWLNINQVGLFNFRPSVRPVPLEVHIQGFPGQHYCPRMASMNKPAFQAIRSHSPAKPVLIFVSSRRQTRLTALDLIAFLATEDDPKQWLKMDEREMNDIIVTVRDSNLKLTLAFGIGMHHAGLHERDRKTVEELFVNCKIQVLIATSTLAWGVNFPAHLVIVKGTEYYDGKTRRYVDYPITDVLQMMGRAGRPQFDDQGKAVILVHDIKKDFYKKFLYEPFPVESSLLEVLADHLNAEIAAGTITSKQDAMDYITWTYFFRRLIMNPTYYNLDDVSHDTMNKYLSSLVEKSLFDLEGSYCIEVGEDNRSIEPLTYGRIASYYYLKHPTIGMFKDQLKPESNIEELLLILTNADEYTDLPVRHNEDQMNSELAKHLPIEVNPHSFDSSHTKTHLLLQAHFSHAMLPCPDYATDTKTVLDQAIRICQAMLDVAAHHGWLVTALNITSLVQMVVQGRWIHDSSLLTLPNIELQHLYLFRKWSQGQRKSVHGGYQGPIECLPELMAACEGKENVFASIVDSELQAAHIAQAWNFLCRLPILNVSLSIKGSWDDAVQPQKEVPVPSLTTDARDDKRWIKLHADQECIYTLYLMSDSYLGMDQQYDIYLNIVPAQGTTEGTEARSHLALKQGQLELVAQDHIFKYGDSTTFLDSLCQGLVTLTVEKGLGEAWGHSSRTSPLDNVGRELGSHLLQTLDGFIFVVAPDGKIMYISETASVHLGLSQVELTGNSIYEYIHPADHDEMTAVLTAHQPYHSHFVQEYEIERSFFLRMKCVLAKRNAGLTCGGYKVIHCSGYLKIRQYSLDMSPFDGCYQNVGLVAVGHSLPPSAVTEIKLHSNMFMFRASLDMKLIFLDSRVAELTGYEPQDLIEKTLYHHVHGCDTFHLRCAHHLLLVKGQVTTKYYRFLAKHGGWVWVQSYATIVHNSRSSRPHCIVSVNYVLTDTEYKGLQLSLDQVTATKPAFSYANSTPTITDNRKGSKSRLSSTKSKSRTSPYPQYSGFHTERSESDHESQWGGSPLTDTASPQLLEPADRPSSQHHDVSCAYRQYSDRSALCYGFALDHSRLTDDTHFHTQACEGGRCEAGRYFLGTPQPGRESWWGSRSALPLTKSSPESRDAYENSMPHITSVHRIHGRGHWDEDSVVSSPDPGSASESGDRYRAEQYQNSPHEPSKIETLIRATQQMIKEEENRLQLRKATPDPLVSINGTGKKHAICFANYPQQQLAVDVCRVPTVASTPPCEHIQQRDGKIMSPHENDYDNSPTALSRISSPSSDRISKSSLVLAKDYLHSDMSPHQTQGDHPAASPNYYSSHRQYFDKHAYTLTGYALEHLYDTETIRNYSLGCNGSHFDVTSHLRMQQDPAQGHKGTSVIITNGS</sequence>
<feature type="region of interest" description="Disordered" evidence="21">
    <location>
        <begin position="2634"/>
        <end position="2705"/>
    </location>
</feature>
<evidence type="ECO:0000259" key="23">
    <source>
        <dbReference type="PROSITE" id="PS51192"/>
    </source>
</evidence>
<feature type="domain" description="Helicase C-terminal" evidence="24">
    <location>
        <begin position="878"/>
        <end position="1088"/>
    </location>
</feature>
<dbReference type="InterPro" id="IPR014001">
    <property type="entry name" value="Helicase_ATP-bd"/>
</dbReference>
<dbReference type="FunFam" id="1.10.3380.10:FF:000001">
    <property type="entry name" value="U5 small nuclear ribonucleoprotein helicase"/>
    <property type="match status" value="1"/>
</dbReference>
<keyword evidence="9" id="KW-0227">DNA damage</keyword>
<dbReference type="GO" id="GO:0043138">
    <property type="term" value="F:3'-5' DNA helicase activity"/>
    <property type="evidence" value="ECO:0007669"/>
    <property type="project" value="UniProtKB-EC"/>
</dbReference>
<dbReference type="InterPro" id="IPR000014">
    <property type="entry name" value="PAS"/>
</dbReference>
<comment type="catalytic activity">
    <reaction evidence="18">
        <text>Couples ATP hydrolysis with the unwinding of duplex DNA by translocating in the 3'-5' direction.</text>
        <dbReference type="EC" id="5.6.2.4"/>
    </reaction>
</comment>
<dbReference type="GO" id="GO:0016787">
    <property type="term" value="F:hydrolase activity"/>
    <property type="evidence" value="ECO:0007669"/>
    <property type="project" value="UniProtKB-KW"/>
</dbReference>
<dbReference type="GO" id="GO:0030154">
    <property type="term" value="P:cell differentiation"/>
    <property type="evidence" value="ECO:0007669"/>
    <property type="project" value="UniProtKB-KW"/>
</dbReference>
<keyword evidence="17" id="KW-0539">Nucleus</keyword>
<dbReference type="Gene3D" id="2.60.40.150">
    <property type="entry name" value="C2 domain"/>
    <property type="match status" value="2"/>
</dbReference>
<dbReference type="GO" id="GO:0005524">
    <property type="term" value="F:ATP binding"/>
    <property type="evidence" value="ECO:0007669"/>
    <property type="project" value="UniProtKB-KW"/>
</dbReference>
<dbReference type="InterPro" id="IPR001650">
    <property type="entry name" value="Helicase_C-like"/>
</dbReference>
<keyword evidence="16" id="KW-0413">Isomerase</keyword>
<dbReference type="InterPro" id="IPR001610">
    <property type="entry name" value="PAC"/>
</dbReference>
<comment type="subcellular location">
    <subcellularLocation>
        <location evidence="2">Cytoplasm</location>
        <location evidence="2">Cytosol</location>
    </subcellularLocation>
    <subcellularLocation>
        <location evidence="1">Nucleus speckle</location>
    </subcellularLocation>
</comment>
<dbReference type="InterPro" id="IPR035892">
    <property type="entry name" value="C2_domain_sf"/>
</dbReference>
<dbReference type="SUPFAM" id="SSF52540">
    <property type="entry name" value="P-loop containing nucleoside triphosphate hydrolases"/>
    <property type="match status" value="4"/>
</dbReference>
<feature type="domain" description="Helicase ATP-binding" evidence="23">
    <location>
        <begin position="1510"/>
        <end position="1685"/>
    </location>
</feature>
<dbReference type="FunFam" id="1.10.3380.10:FF:000002">
    <property type="entry name" value="Activating signal cointegrator 1 complex subunit 3"/>
    <property type="match status" value="1"/>
</dbReference>
<dbReference type="Pfam" id="PF00271">
    <property type="entry name" value="Helicase_C"/>
    <property type="match status" value="2"/>
</dbReference>
<dbReference type="InterPro" id="IPR013767">
    <property type="entry name" value="PAS_fold"/>
</dbReference>
<evidence type="ECO:0000256" key="18">
    <source>
        <dbReference type="ARBA" id="ARBA00034617"/>
    </source>
</evidence>
<evidence type="ECO:0000313" key="26">
    <source>
        <dbReference type="EMBL" id="RMC13180.1"/>
    </source>
</evidence>
<evidence type="ECO:0000256" key="2">
    <source>
        <dbReference type="ARBA" id="ARBA00004514"/>
    </source>
</evidence>
<dbReference type="GO" id="GO:0006281">
    <property type="term" value="P:DNA repair"/>
    <property type="evidence" value="ECO:0007669"/>
    <property type="project" value="UniProtKB-KW"/>
</dbReference>
<dbReference type="Pfam" id="PF08447">
    <property type="entry name" value="PAS_3"/>
    <property type="match status" value="1"/>
</dbReference>
<keyword evidence="13" id="KW-0067">ATP-binding</keyword>
<dbReference type="STRING" id="333673.A0A3M0KQM9"/>
<keyword evidence="10" id="KW-0221">Differentiation</keyword>
<evidence type="ECO:0000256" key="21">
    <source>
        <dbReference type="SAM" id="MobiDB-lite"/>
    </source>
</evidence>
<dbReference type="Gene3D" id="1.10.3380.10">
    <property type="entry name" value="Sec63 N-terminal domain-like domain"/>
    <property type="match status" value="2"/>
</dbReference>
<dbReference type="GO" id="GO:0007399">
    <property type="term" value="P:nervous system development"/>
    <property type="evidence" value="ECO:0007669"/>
    <property type="project" value="UniProtKB-KW"/>
</dbReference>
<dbReference type="Pfam" id="PF26582">
    <property type="entry name" value="ASCC3_N"/>
    <property type="match status" value="1"/>
</dbReference>
<dbReference type="InterPro" id="IPR004179">
    <property type="entry name" value="Sec63-dom"/>
</dbReference>
<dbReference type="SUPFAM" id="SSF46785">
    <property type="entry name" value="Winged helix' DNA-binding domain"/>
    <property type="match status" value="2"/>
</dbReference>
<dbReference type="InterPro" id="IPR003593">
    <property type="entry name" value="AAA+_ATPase"/>
</dbReference>
<dbReference type="SMART" id="SM00086">
    <property type="entry name" value="PAC"/>
    <property type="match status" value="1"/>
</dbReference>
<dbReference type="SMART" id="SM00487">
    <property type="entry name" value="DEXDc"/>
    <property type="match status" value="2"/>
</dbReference>
<evidence type="ECO:0000256" key="4">
    <source>
        <dbReference type="ARBA" id="ARBA00014590"/>
    </source>
</evidence>
<dbReference type="PROSITE" id="PS51192">
    <property type="entry name" value="HELICASE_ATP_BIND_1"/>
    <property type="match status" value="2"/>
</dbReference>
<dbReference type="InterPro" id="IPR057842">
    <property type="entry name" value="WH_MER3"/>
</dbReference>
<keyword evidence="27" id="KW-1185">Reference proteome</keyword>
<comment type="similarity">
    <text evidence="3">Belongs to the helicase family.</text>
</comment>
<feature type="compositionally biased region" description="Basic and acidic residues" evidence="21">
    <location>
        <begin position="2669"/>
        <end position="2679"/>
    </location>
</feature>
<keyword evidence="14" id="KW-0524">Neurogenesis</keyword>
<dbReference type="PANTHER" id="PTHR47961">
    <property type="entry name" value="DNA POLYMERASE THETA, PUTATIVE (AFU_ORTHOLOGUE AFUA_1G05260)-RELATED"/>
    <property type="match status" value="1"/>
</dbReference>
<feature type="region of interest" description="Disordered" evidence="21">
    <location>
        <begin position="2804"/>
        <end position="2837"/>
    </location>
</feature>
<keyword evidence="12" id="KW-0347">Helicase</keyword>
<evidence type="ECO:0000256" key="17">
    <source>
        <dbReference type="ARBA" id="ARBA00023242"/>
    </source>
</evidence>
<dbReference type="EC" id="5.6.2.4" evidence="19"/>
<dbReference type="InterPro" id="IPR050474">
    <property type="entry name" value="Hel308_SKI2-like"/>
</dbReference>
<evidence type="ECO:0000256" key="8">
    <source>
        <dbReference type="ARBA" id="ARBA00022741"/>
    </source>
</evidence>
<evidence type="ECO:0000259" key="25">
    <source>
        <dbReference type="PROSITE" id="PS51302"/>
    </source>
</evidence>
<keyword evidence="5" id="KW-0217">Developmental protein</keyword>
<dbReference type="PROSITE" id="PS50112">
    <property type="entry name" value="PAS"/>
    <property type="match status" value="2"/>
</dbReference>
<dbReference type="FunFam" id="3.40.50.300:FF:000198">
    <property type="entry name" value="Activating signal cointegrator 1 complex subunit"/>
    <property type="match status" value="1"/>
</dbReference>
<dbReference type="Pfam" id="PF06621">
    <property type="entry name" value="SIM_C"/>
    <property type="match status" value="1"/>
</dbReference>
<reference evidence="26 27" key="1">
    <citation type="submission" date="2018-07" db="EMBL/GenBank/DDBJ databases">
        <title>A high quality draft genome assembly of the barn swallow (H. rustica rustica).</title>
        <authorList>
            <person name="Formenti G."/>
            <person name="Chiara M."/>
            <person name="Poveda L."/>
            <person name="Francoijs K.-J."/>
            <person name="Bonisoli-Alquati A."/>
            <person name="Canova L."/>
            <person name="Gianfranceschi L."/>
            <person name="Horner D.S."/>
            <person name="Saino N."/>
        </authorList>
    </citation>
    <scope>NUCLEOTIDE SEQUENCE [LARGE SCALE GENOMIC DNA]</scope>
    <source>
        <strain evidence="26">Chelidonia</strain>
        <tissue evidence="26">Blood</tissue>
    </source>
</reference>
<dbReference type="FunFam" id="3.40.50.300:FF:000231">
    <property type="entry name" value="Activating signal cointegrator 1 complex subunit 3"/>
    <property type="match status" value="1"/>
</dbReference>
<dbReference type="Pfam" id="PF23445">
    <property type="entry name" value="WHD_SNRNP200"/>
    <property type="match status" value="2"/>
</dbReference>
<feature type="domain" description="PAS" evidence="22">
    <location>
        <begin position="2353"/>
        <end position="2416"/>
    </location>
</feature>
<keyword evidence="15" id="KW-0234">DNA repair</keyword>
<feature type="region of interest" description="Disordered" evidence="21">
    <location>
        <begin position="362"/>
        <end position="384"/>
    </location>
</feature>
<dbReference type="CDD" id="cd18020">
    <property type="entry name" value="DEXHc_ASCC3_1"/>
    <property type="match status" value="1"/>
</dbReference>
<dbReference type="InterPro" id="IPR035965">
    <property type="entry name" value="PAS-like_dom_sf"/>
</dbReference>
<evidence type="ECO:0000256" key="3">
    <source>
        <dbReference type="ARBA" id="ARBA00008708"/>
    </source>
</evidence>
<organism evidence="26 27">
    <name type="scientific">Hirundo rustica rustica</name>
    <dbReference type="NCBI Taxonomy" id="333673"/>
    <lineage>
        <taxon>Eukaryota</taxon>
        <taxon>Metazoa</taxon>
        <taxon>Chordata</taxon>
        <taxon>Craniata</taxon>
        <taxon>Vertebrata</taxon>
        <taxon>Euteleostomi</taxon>
        <taxon>Archelosauria</taxon>
        <taxon>Archosauria</taxon>
        <taxon>Dinosauria</taxon>
        <taxon>Saurischia</taxon>
        <taxon>Theropoda</taxon>
        <taxon>Coelurosauria</taxon>
        <taxon>Aves</taxon>
        <taxon>Neognathae</taxon>
        <taxon>Neoaves</taxon>
        <taxon>Telluraves</taxon>
        <taxon>Australaves</taxon>
        <taxon>Passeriformes</taxon>
        <taxon>Sylvioidea</taxon>
        <taxon>Hirundinidae</taxon>
        <taxon>Hirundo</taxon>
    </lineage>
</organism>
<dbReference type="SUPFAM" id="SSF55785">
    <property type="entry name" value="PYP-like sensor domain (PAS domain)"/>
    <property type="match status" value="2"/>
</dbReference>
<evidence type="ECO:0000256" key="7">
    <source>
        <dbReference type="ARBA" id="ARBA00022737"/>
    </source>
</evidence>
<evidence type="ECO:0000256" key="13">
    <source>
        <dbReference type="ARBA" id="ARBA00022840"/>
    </source>
</evidence>
<dbReference type="InterPro" id="IPR013655">
    <property type="entry name" value="PAS_fold_3"/>
</dbReference>
<dbReference type="GO" id="GO:0005829">
    <property type="term" value="C:cytosol"/>
    <property type="evidence" value="ECO:0007669"/>
    <property type="project" value="UniProtKB-SubCell"/>
</dbReference>
<evidence type="ECO:0000256" key="14">
    <source>
        <dbReference type="ARBA" id="ARBA00022902"/>
    </source>
</evidence>
<evidence type="ECO:0000256" key="11">
    <source>
        <dbReference type="ARBA" id="ARBA00022801"/>
    </source>
</evidence>
<protein>
    <recommendedName>
        <fullName evidence="4">Activating signal cointegrator 1 complex subunit 3</fullName>
        <ecNumber evidence="19">5.6.2.4</ecNumber>
    </recommendedName>
</protein>
<dbReference type="FunFam" id="3.40.50.300:FF:000062">
    <property type="entry name" value="U5 small nuclear ribonucleoprotein helicase"/>
    <property type="match status" value="1"/>
</dbReference>
<dbReference type="PROSITE" id="PS51302">
    <property type="entry name" value="SIM_C"/>
    <property type="match status" value="1"/>
</dbReference>
<dbReference type="PROSITE" id="PS51194">
    <property type="entry name" value="HELICASE_CTER"/>
    <property type="match status" value="2"/>
</dbReference>
<dbReference type="CDD" id="cd18022">
    <property type="entry name" value="DEXHc_ASCC3_2"/>
    <property type="match status" value="1"/>
</dbReference>
<dbReference type="GO" id="GO:0003677">
    <property type="term" value="F:DNA binding"/>
    <property type="evidence" value="ECO:0007669"/>
    <property type="project" value="InterPro"/>
</dbReference>
<dbReference type="FunFam" id="1.10.10.10:FF:000024">
    <property type="entry name" value="U5 small nuclear ribonucleoprotein helicase"/>
    <property type="match status" value="1"/>
</dbReference>
<dbReference type="InterPro" id="IPR036388">
    <property type="entry name" value="WH-like_DNA-bd_sf"/>
</dbReference>
<dbReference type="GO" id="GO:0003700">
    <property type="term" value="F:DNA-binding transcription factor activity"/>
    <property type="evidence" value="ECO:0007669"/>
    <property type="project" value="InterPro"/>
</dbReference>
<feature type="region of interest" description="Disordered" evidence="21">
    <location>
        <begin position="2765"/>
        <end position="2786"/>
    </location>
</feature>
<gene>
    <name evidence="26" type="ORF">DUI87_10713</name>
</gene>
<evidence type="ECO:0000256" key="12">
    <source>
        <dbReference type="ARBA" id="ARBA00022806"/>
    </source>
</evidence>
<dbReference type="CDD" id="cd00130">
    <property type="entry name" value="PAS"/>
    <property type="match status" value="2"/>
</dbReference>
<dbReference type="Proteomes" id="UP000269221">
    <property type="component" value="Unassembled WGS sequence"/>
</dbReference>
<evidence type="ECO:0000256" key="1">
    <source>
        <dbReference type="ARBA" id="ARBA00004324"/>
    </source>
</evidence>
<dbReference type="FunFam" id="3.30.450.20:FF:000017">
    <property type="entry name" value="SIM bHLH transcription factor 2"/>
    <property type="match status" value="1"/>
</dbReference>
<dbReference type="Pfam" id="PF02889">
    <property type="entry name" value="Sec63"/>
    <property type="match status" value="2"/>
</dbReference>
<evidence type="ECO:0000313" key="27">
    <source>
        <dbReference type="Proteomes" id="UP000269221"/>
    </source>
</evidence>
<dbReference type="PANTHER" id="PTHR47961:SF13">
    <property type="entry name" value="ACTIVATING SIGNAL COINTEGRATOR 1 COMPLEX SUBUNIT 3"/>
    <property type="match status" value="1"/>
</dbReference>
<dbReference type="EMBL" id="QRBI01000106">
    <property type="protein sequence ID" value="RMC13180.1"/>
    <property type="molecule type" value="Genomic_DNA"/>
</dbReference>
<name>A0A3M0KQM9_HIRRU</name>
<dbReference type="InterPro" id="IPR011545">
    <property type="entry name" value="DEAD/DEAH_box_helicase_dom"/>
</dbReference>
<feature type="domain" description="PAS" evidence="22">
    <location>
        <begin position="2509"/>
        <end position="2546"/>
    </location>
</feature>
<evidence type="ECO:0000256" key="6">
    <source>
        <dbReference type="ARBA" id="ARBA00022490"/>
    </source>
</evidence>
<dbReference type="GO" id="GO:0032991">
    <property type="term" value="C:protein-containing complex"/>
    <property type="evidence" value="ECO:0007669"/>
    <property type="project" value="UniProtKB-ARBA"/>
</dbReference>
<feature type="compositionally biased region" description="Basic and acidic residues" evidence="21">
    <location>
        <begin position="2909"/>
        <end position="2923"/>
    </location>
</feature>
<dbReference type="FunFam" id="1.10.10.10:FF:000012">
    <property type="entry name" value="U5 small nuclear ribonucleoprotein helicase"/>
    <property type="match status" value="1"/>
</dbReference>
<evidence type="ECO:0000256" key="10">
    <source>
        <dbReference type="ARBA" id="ARBA00022782"/>
    </source>
</evidence>
<dbReference type="SMART" id="SM00490">
    <property type="entry name" value="HELICc"/>
    <property type="match status" value="2"/>
</dbReference>
<proteinExistence type="inferred from homology"/>
<dbReference type="OrthoDB" id="5575at2759"/>
<keyword evidence="6" id="KW-0963">Cytoplasm</keyword>
<dbReference type="Gene3D" id="1.10.150.20">
    <property type="entry name" value="5' to 3' exonuclease, C-terminal subdomain"/>
    <property type="match status" value="1"/>
</dbReference>
<evidence type="ECO:0000259" key="24">
    <source>
        <dbReference type="PROSITE" id="PS51194"/>
    </source>
</evidence>
<comment type="catalytic activity">
    <reaction evidence="20">
        <text>ATP + H2O = ADP + phosphate + H(+)</text>
        <dbReference type="Rhea" id="RHEA:13065"/>
        <dbReference type="ChEBI" id="CHEBI:15377"/>
        <dbReference type="ChEBI" id="CHEBI:15378"/>
        <dbReference type="ChEBI" id="CHEBI:30616"/>
        <dbReference type="ChEBI" id="CHEBI:43474"/>
        <dbReference type="ChEBI" id="CHEBI:456216"/>
        <dbReference type="EC" id="5.6.2.4"/>
    </reaction>
</comment>
<evidence type="ECO:0000256" key="9">
    <source>
        <dbReference type="ARBA" id="ARBA00022763"/>
    </source>
</evidence>
<dbReference type="Gene3D" id="1.10.10.10">
    <property type="entry name" value="Winged helix-like DNA-binding domain superfamily/Winged helix DNA-binding domain"/>
    <property type="match status" value="2"/>
</dbReference>
<dbReference type="CDD" id="cd18795">
    <property type="entry name" value="SF2_C_Ski2"/>
    <property type="match status" value="2"/>
</dbReference>
<dbReference type="SMART" id="SM00382">
    <property type="entry name" value="AAA"/>
    <property type="match status" value="2"/>
</dbReference>
<feature type="compositionally biased region" description="Basic and acidic residues" evidence="21">
    <location>
        <begin position="362"/>
        <end position="374"/>
    </location>
</feature>
<dbReference type="InterPro" id="IPR027417">
    <property type="entry name" value="P-loop_NTPase"/>
</dbReference>
<dbReference type="Pfam" id="PF00270">
    <property type="entry name" value="DEAD"/>
    <property type="match status" value="3"/>
</dbReference>
<dbReference type="Pfam" id="PF00989">
    <property type="entry name" value="PAS"/>
    <property type="match status" value="1"/>
</dbReference>
<comment type="caution">
    <text evidence="26">The sequence shown here is derived from an EMBL/GenBank/DDBJ whole genome shotgun (WGS) entry which is preliminary data.</text>
</comment>
<evidence type="ECO:0000256" key="5">
    <source>
        <dbReference type="ARBA" id="ARBA00022473"/>
    </source>
</evidence>
<dbReference type="FunFam" id="1.10.150.20:FF:000028">
    <property type="entry name" value="activating signal cointegrator 1 complex subunit 3"/>
    <property type="match status" value="1"/>
</dbReference>
<evidence type="ECO:0000256" key="20">
    <source>
        <dbReference type="ARBA" id="ARBA00048988"/>
    </source>
</evidence>
<feature type="compositionally biased region" description="Low complexity" evidence="21">
    <location>
        <begin position="2648"/>
        <end position="2660"/>
    </location>
</feature>
<accession>A0A3M0KQM9</accession>
<evidence type="ECO:0000256" key="15">
    <source>
        <dbReference type="ARBA" id="ARBA00023204"/>
    </source>
</evidence>
<feature type="domain" description="Single-minded C-terminal" evidence="25">
    <location>
        <begin position="2612"/>
        <end position="3042"/>
    </location>
</feature>